<organism evidence="2 3">
    <name type="scientific">Lyngbya confervoides BDU141951</name>
    <dbReference type="NCBI Taxonomy" id="1574623"/>
    <lineage>
        <taxon>Bacteria</taxon>
        <taxon>Bacillati</taxon>
        <taxon>Cyanobacteriota</taxon>
        <taxon>Cyanophyceae</taxon>
        <taxon>Oscillatoriophycideae</taxon>
        <taxon>Oscillatoriales</taxon>
        <taxon>Microcoleaceae</taxon>
        <taxon>Lyngbya</taxon>
    </lineage>
</organism>
<reference evidence="2 3" key="1">
    <citation type="journal article" date="2015" name="Genome Announc.">
        <title>Draft Genome Sequence of Filamentous Marine Cyanobacterium Lyngbya confervoides Strain BDU141951.</title>
        <authorList>
            <person name="Chandrababunaidu M.M."/>
            <person name="Sen D."/>
            <person name="Tripathy S."/>
        </authorList>
    </citation>
    <scope>NUCLEOTIDE SEQUENCE [LARGE SCALE GENOMIC DNA]</scope>
    <source>
        <strain evidence="2 3">BDU141951</strain>
    </source>
</reference>
<dbReference type="InterPro" id="IPR029021">
    <property type="entry name" value="Prot-tyrosine_phosphatase-like"/>
</dbReference>
<sequence length="106" mass="11641">MNHIKQITADIAVADGQLSPAQIQQAAQTGFQSILNLRSPQAAGTLPHEQVQVEQAGLTYAHIPVTLSDLSDRLTDLVLNKLDELPKPVLTHCKKRKPMARSEHPF</sequence>
<dbReference type="AlphaFoldDB" id="A0ABD4T4X1"/>
<dbReference type="GO" id="GO:0016740">
    <property type="term" value="F:transferase activity"/>
    <property type="evidence" value="ECO:0007669"/>
    <property type="project" value="UniProtKB-KW"/>
</dbReference>
<dbReference type="SUPFAM" id="SSF52799">
    <property type="entry name" value="(Phosphotyrosine protein) phosphatases II"/>
    <property type="match status" value="1"/>
</dbReference>
<comment type="caution">
    <text evidence="2">The sequence shown here is derived from an EMBL/GenBank/DDBJ whole genome shotgun (WGS) entry which is preliminary data.</text>
</comment>
<dbReference type="Proteomes" id="UP000031561">
    <property type="component" value="Unassembled WGS sequence"/>
</dbReference>
<proteinExistence type="predicted"/>
<gene>
    <name evidence="2" type="ORF">QQ91_0013135</name>
</gene>
<name>A0ABD4T4X1_9CYAN</name>
<evidence type="ECO:0000313" key="2">
    <source>
        <dbReference type="EMBL" id="MCM1983762.1"/>
    </source>
</evidence>
<geneLocation type="plasmid" evidence="2">
    <name>unnamed18</name>
</geneLocation>
<dbReference type="EMBL" id="JTHE03000078">
    <property type="protein sequence ID" value="MCM1983762.1"/>
    <property type="molecule type" value="Genomic_DNA"/>
</dbReference>
<keyword evidence="2" id="KW-0614">Plasmid</keyword>
<accession>A0ABD4T4X1</accession>
<keyword evidence="3" id="KW-1185">Reference proteome</keyword>
<dbReference type="RefSeq" id="WP_166282740.1">
    <property type="nucleotide sequence ID" value="NZ_JTHE03000078.1"/>
</dbReference>
<dbReference type="Pfam" id="PF04273">
    <property type="entry name" value="BLH_phosphatase"/>
    <property type="match status" value="1"/>
</dbReference>
<keyword evidence="2" id="KW-0808">Transferase</keyword>
<feature type="domain" description="Beta-lactamase hydrolase-like protein phosphatase-like" evidence="1">
    <location>
        <begin position="4"/>
        <end position="95"/>
    </location>
</feature>
<evidence type="ECO:0000259" key="1">
    <source>
        <dbReference type="Pfam" id="PF04273"/>
    </source>
</evidence>
<protein>
    <submittedName>
        <fullName evidence="2">Sulfur transferase domain-containing protein</fullName>
    </submittedName>
</protein>
<dbReference type="Gene3D" id="3.90.190.10">
    <property type="entry name" value="Protein tyrosine phosphatase superfamily"/>
    <property type="match status" value="1"/>
</dbReference>
<evidence type="ECO:0000313" key="3">
    <source>
        <dbReference type="Proteomes" id="UP000031561"/>
    </source>
</evidence>
<dbReference type="InterPro" id="IPR005939">
    <property type="entry name" value="BLH_phosphatase-like"/>
</dbReference>